<dbReference type="Gene3D" id="1.10.3680.10">
    <property type="entry name" value="TerB-like"/>
    <property type="match status" value="1"/>
</dbReference>
<sequence length="141" mass="15334">MKVYDDDSPEALSRILALTMVVDGHVAPAEVRAMYQAPFLARVGVDADTFDATMRELCEDLLLSADNRNGSFIEIGPEQVEAMLAEIGAGDLRMNLLRTMIDIVYADGHVDERETILVQSAARAWFGRPLPLAEALAAAEG</sequence>
<gene>
    <name evidence="2" type="ORF">SAMN05216552_10879</name>
</gene>
<dbReference type="Proteomes" id="UP000199391">
    <property type="component" value="Unassembled WGS sequence"/>
</dbReference>
<dbReference type="CDD" id="cd07177">
    <property type="entry name" value="terB_like"/>
    <property type="match status" value="1"/>
</dbReference>
<protein>
    <submittedName>
        <fullName evidence="2">Tellurite resistance protein TerB</fullName>
    </submittedName>
</protein>
<dbReference type="AlphaFoldDB" id="A0A1I7M7Z8"/>
<feature type="domain" description="Co-chaperone DjlA N-terminal" evidence="1">
    <location>
        <begin position="14"/>
        <end position="123"/>
    </location>
</feature>
<name>A0A1I7M7Z8_9BURK</name>
<dbReference type="InterPro" id="IPR007791">
    <property type="entry name" value="DjlA_N"/>
</dbReference>
<dbReference type="SUPFAM" id="SSF158682">
    <property type="entry name" value="TerB-like"/>
    <property type="match status" value="1"/>
</dbReference>
<dbReference type="InterPro" id="IPR029024">
    <property type="entry name" value="TerB-like"/>
</dbReference>
<evidence type="ECO:0000313" key="3">
    <source>
        <dbReference type="Proteomes" id="UP000199391"/>
    </source>
</evidence>
<evidence type="ECO:0000313" key="2">
    <source>
        <dbReference type="EMBL" id="SFV18043.1"/>
    </source>
</evidence>
<dbReference type="Pfam" id="PF05099">
    <property type="entry name" value="TerB"/>
    <property type="match status" value="1"/>
</dbReference>
<dbReference type="STRING" id="1035707.SAMN05216552_10879"/>
<evidence type="ECO:0000259" key="1">
    <source>
        <dbReference type="Pfam" id="PF05099"/>
    </source>
</evidence>
<proteinExistence type="predicted"/>
<reference evidence="3" key="1">
    <citation type="submission" date="2016-10" db="EMBL/GenBank/DDBJ databases">
        <authorList>
            <person name="Varghese N."/>
            <person name="Submissions S."/>
        </authorList>
    </citation>
    <scope>NUCLEOTIDE SEQUENCE [LARGE SCALE GENOMIC DNA]</scope>
    <source>
        <strain evidence="3">CGMCC 1.11014</strain>
    </source>
</reference>
<organism evidence="2 3">
    <name type="scientific">Pseudoduganella namucuonensis</name>
    <dbReference type="NCBI Taxonomy" id="1035707"/>
    <lineage>
        <taxon>Bacteria</taxon>
        <taxon>Pseudomonadati</taxon>
        <taxon>Pseudomonadota</taxon>
        <taxon>Betaproteobacteria</taxon>
        <taxon>Burkholderiales</taxon>
        <taxon>Oxalobacteraceae</taxon>
        <taxon>Telluria group</taxon>
        <taxon>Pseudoduganella</taxon>
    </lineage>
</organism>
<accession>A0A1I7M7Z8</accession>
<dbReference type="EMBL" id="FPBO01000087">
    <property type="protein sequence ID" value="SFV18043.1"/>
    <property type="molecule type" value="Genomic_DNA"/>
</dbReference>
<keyword evidence="3" id="KW-1185">Reference proteome</keyword>